<feature type="non-terminal residue" evidence="2">
    <location>
        <position position="1"/>
    </location>
</feature>
<evidence type="ECO:0000313" key="3">
    <source>
        <dbReference type="Proteomes" id="UP000257109"/>
    </source>
</evidence>
<evidence type="ECO:0000256" key="1">
    <source>
        <dbReference type="SAM" id="MobiDB-lite"/>
    </source>
</evidence>
<accession>A0A371I5V2</accession>
<feature type="compositionally biased region" description="Polar residues" evidence="1">
    <location>
        <begin position="57"/>
        <end position="68"/>
    </location>
</feature>
<comment type="caution">
    <text evidence="2">The sequence shown here is derived from an EMBL/GenBank/DDBJ whole genome shotgun (WGS) entry which is preliminary data.</text>
</comment>
<dbReference type="EMBL" id="QJKJ01000846">
    <property type="protein sequence ID" value="RDY10420.1"/>
    <property type="molecule type" value="Genomic_DNA"/>
</dbReference>
<feature type="region of interest" description="Disordered" evidence="1">
    <location>
        <begin position="50"/>
        <end position="75"/>
    </location>
</feature>
<dbReference type="OrthoDB" id="1937287at2759"/>
<gene>
    <name evidence="2" type="ORF">CR513_05053</name>
</gene>
<dbReference type="Proteomes" id="UP000257109">
    <property type="component" value="Unassembled WGS sequence"/>
</dbReference>
<proteinExistence type="predicted"/>
<reference evidence="2" key="1">
    <citation type="submission" date="2018-05" db="EMBL/GenBank/DDBJ databases">
        <title>Draft genome of Mucuna pruriens seed.</title>
        <authorList>
            <person name="Nnadi N.E."/>
            <person name="Vos R."/>
            <person name="Hasami M.H."/>
            <person name="Devisetty U.K."/>
            <person name="Aguiy J.C."/>
        </authorList>
    </citation>
    <scope>NUCLEOTIDE SEQUENCE [LARGE SCALE GENOMIC DNA]</scope>
    <source>
        <strain evidence="2">JCA_2017</strain>
    </source>
</reference>
<protein>
    <submittedName>
        <fullName evidence="2">Uncharacterized protein</fullName>
    </submittedName>
</protein>
<name>A0A371I5V2_MUCPR</name>
<keyword evidence="3" id="KW-1185">Reference proteome</keyword>
<organism evidence="2 3">
    <name type="scientific">Mucuna pruriens</name>
    <name type="common">Velvet bean</name>
    <name type="synonym">Dolichos pruriens</name>
    <dbReference type="NCBI Taxonomy" id="157652"/>
    <lineage>
        <taxon>Eukaryota</taxon>
        <taxon>Viridiplantae</taxon>
        <taxon>Streptophyta</taxon>
        <taxon>Embryophyta</taxon>
        <taxon>Tracheophyta</taxon>
        <taxon>Spermatophyta</taxon>
        <taxon>Magnoliopsida</taxon>
        <taxon>eudicotyledons</taxon>
        <taxon>Gunneridae</taxon>
        <taxon>Pentapetalae</taxon>
        <taxon>rosids</taxon>
        <taxon>fabids</taxon>
        <taxon>Fabales</taxon>
        <taxon>Fabaceae</taxon>
        <taxon>Papilionoideae</taxon>
        <taxon>50 kb inversion clade</taxon>
        <taxon>NPAAA clade</taxon>
        <taxon>indigoferoid/millettioid clade</taxon>
        <taxon>Phaseoleae</taxon>
        <taxon>Mucuna</taxon>
    </lineage>
</organism>
<dbReference type="AlphaFoldDB" id="A0A371I5V2"/>
<sequence length="75" mass="7952">MKATIQDLKTQIGQLANTMNHLELVGSSSLPLQTIPNLRGNASAITLRSGKSLPQPALQQLPRSTDANPESDADS</sequence>
<evidence type="ECO:0000313" key="2">
    <source>
        <dbReference type="EMBL" id="RDY10420.1"/>
    </source>
</evidence>